<dbReference type="OrthoDB" id="2139606at2759"/>
<dbReference type="STRING" id="10228.B3RJA8"/>
<evidence type="ECO:0000256" key="10">
    <source>
        <dbReference type="RuleBase" id="RU363063"/>
    </source>
</evidence>
<name>B3RJA8_TRIAD</name>
<dbReference type="AlphaFoldDB" id="B3RJA8"/>
<evidence type="ECO:0000256" key="8">
    <source>
        <dbReference type="ARBA" id="ARBA00023034"/>
    </source>
</evidence>
<keyword evidence="8 10" id="KW-0333">Golgi apparatus</keyword>
<dbReference type="GO" id="GO:0006493">
    <property type="term" value="P:protein O-linked glycosylation"/>
    <property type="evidence" value="ECO:0000318"/>
    <property type="project" value="GO_Central"/>
</dbReference>
<dbReference type="PANTHER" id="PTHR11214">
    <property type="entry name" value="BETA-1,3-N-ACETYLGLUCOSAMINYLTRANSFERASE"/>
    <property type="match status" value="1"/>
</dbReference>
<keyword evidence="9" id="KW-0472">Membrane</keyword>
<keyword evidence="4" id="KW-0808">Transferase</keyword>
<evidence type="ECO:0000256" key="5">
    <source>
        <dbReference type="ARBA" id="ARBA00022692"/>
    </source>
</evidence>
<evidence type="ECO:0000256" key="2">
    <source>
        <dbReference type="ARBA" id="ARBA00008661"/>
    </source>
</evidence>
<dbReference type="HOGENOM" id="CLU_036849_2_3_1"/>
<dbReference type="eggNOG" id="KOG2287">
    <property type="taxonomic scope" value="Eukaryota"/>
</dbReference>
<keyword evidence="5" id="KW-0812">Transmembrane</keyword>
<accession>B3RJA8</accession>
<dbReference type="Proteomes" id="UP000009022">
    <property type="component" value="Unassembled WGS sequence"/>
</dbReference>
<dbReference type="InParanoid" id="B3RJA8"/>
<comment type="subcellular location">
    <subcellularLocation>
        <location evidence="1 10">Golgi apparatus membrane</location>
        <topology evidence="1 10">Single-pass type II membrane protein</topology>
    </subcellularLocation>
</comment>
<dbReference type="EC" id="2.4.1.-" evidence="10"/>
<dbReference type="Gene3D" id="3.90.550.50">
    <property type="match status" value="1"/>
</dbReference>
<evidence type="ECO:0000256" key="3">
    <source>
        <dbReference type="ARBA" id="ARBA00022676"/>
    </source>
</evidence>
<evidence type="ECO:0000256" key="4">
    <source>
        <dbReference type="ARBA" id="ARBA00022679"/>
    </source>
</evidence>
<evidence type="ECO:0000313" key="11">
    <source>
        <dbReference type="EMBL" id="EDV29297.1"/>
    </source>
</evidence>
<keyword evidence="12" id="KW-1185">Reference proteome</keyword>
<evidence type="ECO:0000256" key="9">
    <source>
        <dbReference type="ARBA" id="ARBA00023136"/>
    </source>
</evidence>
<dbReference type="FunCoup" id="B3RJA8">
    <property type="interactions" value="227"/>
</dbReference>
<dbReference type="PhylomeDB" id="B3RJA8"/>
<dbReference type="InterPro" id="IPR002659">
    <property type="entry name" value="Glyco_trans_31"/>
</dbReference>
<dbReference type="EMBL" id="DS985241">
    <property type="protein sequence ID" value="EDV29297.1"/>
    <property type="molecule type" value="Genomic_DNA"/>
</dbReference>
<reference evidence="11 12" key="1">
    <citation type="journal article" date="2008" name="Nature">
        <title>The Trichoplax genome and the nature of placozoans.</title>
        <authorList>
            <person name="Srivastava M."/>
            <person name="Begovic E."/>
            <person name="Chapman J."/>
            <person name="Putnam N.H."/>
            <person name="Hellsten U."/>
            <person name="Kawashima T."/>
            <person name="Kuo A."/>
            <person name="Mitros T."/>
            <person name="Salamov A."/>
            <person name="Carpenter M.L."/>
            <person name="Signorovitch A.Y."/>
            <person name="Moreno M.A."/>
            <person name="Kamm K."/>
            <person name="Grimwood J."/>
            <person name="Schmutz J."/>
            <person name="Shapiro H."/>
            <person name="Grigoriev I.V."/>
            <person name="Buss L.W."/>
            <person name="Schierwater B."/>
            <person name="Dellaporta S.L."/>
            <person name="Rokhsar D.S."/>
        </authorList>
    </citation>
    <scope>NUCLEOTIDE SEQUENCE [LARGE SCALE GENOMIC DNA]</scope>
    <source>
        <strain evidence="11 12">Grell-BS-1999</strain>
    </source>
</reference>
<dbReference type="CTD" id="6748917"/>
<organism evidence="11 12">
    <name type="scientific">Trichoplax adhaerens</name>
    <name type="common">Trichoplax reptans</name>
    <dbReference type="NCBI Taxonomy" id="10228"/>
    <lineage>
        <taxon>Eukaryota</taxon>
        <taxon>Metazoa</taxon>
        <taxon>Placozoa</taxon>
        <taxon>Uniplacotomia</taxon>
        <taxon>Trichoplacea</taxon>
        <taxon>Trichoplacidae</taxon>
        <taxon>Trichoplax</taxon>
    </lineage>
</organism>
<gene>
    <name evidence="11" type="ORF">TRIADDRAFT_51471</name>
</gene>
<dbReference type="GO" id="GO:0016757">
    <property type="term" value="F:glycosyltransferase activity"/>
    <property type="evidence" value="ECO:0000318"/>
    <property type="project" value="GO_Central"/>
</dbReference>
<dbReference type="KEGG" id="tad:TRIADDRAFT_51471"/>
<sequence>MDNSRQLFLRREFLNSFTIIDSNTEPVAIDTRISPNASVAPIKLRFFSNRPSAKPCQSNNIILLMINSAPKNYERRSSIRETWGKPDFIRNAFGNHAWRTIFIIGDSYSKTLNNIVDTEALKYGDIVLADFGDSFRNLTYKTVFGMEWANLHCNTAKYYYKGDDDVMLNPSTLFRKLASKESKKLFIGHVMSSCLVNRQEYNRYYVSEKDLPISTYPDYCSGFSYVISMDVVRSMVTVVPKVRKIPIDDAYVGMLAKEIKLKPRDDPGFRPFGPIPNELCEYNKVIAVHGIPSSLLKSMAIKSRKALLGCV</sequence>
<dbReference type="PANTHER" id="PTHR11214:SF365">
    <property type="entry name" value="HEXOSYLTRANSFERASE"/>
    <property type="match status" value="1"/>
</dbReference>
<evidence type="ECO:0000256" key="6">
    <source>
        <dbReference type="ARBA" id="ARBA00022968"/>
    </source>
</evidence>
<dbReference type="Pfam" id="PF01762">
    <property type="entry name" value="Galactosyl_T"/>
    <property type="match status" value="1"/>
</dbReference>
<protein>
    <recommendedName>
        <fullName evidence="10">Hexosyltransferase</fullName>
        <ecNumber evidence="10">2.4.1.-</ecNumber>
    </recommendedName>
</protein>
<keyword evidence="3 10" id="KW-0328">Glycosyltransferase</keyword>
<evidence type="ECO:0000256" key="1">
    <source>
        <dbReference type="ARBA" id="ARBA00004323"/>
    </source>
</evidence>
<keyword evidence="7" id="KW-1133">Transmembrane helix</keyword>
<proteinExistence type="inferred from homology"/>
<evidence type="ECO:0000313" key="12">
    <source>
        <dbReference type="Proteomes" id="UP000009022"/>
    </source>
</evidence>
<comment type="similarity">
    <text evidence="2 10">Belongs to the glycosyltransferase 31 family.</text>
</comment>
<dbReference type="GO" id="GO:0000139">
    <property type="term" value="C:Golgi membrane"/>
    <property type="evidence" value="ECO:0000318"/>
    <property type="project" value="GO_Central"/>
</dbReference>
<evidence type="ECO:0000256" key="7">
    <source>
        <dbReference type="ARBA" id="ARBA00022989"/>
    </source>
</evidence>
<dbReference type="OMA" id="AWRTIFI"/>
<dbReference type="FunFam" id="3.90.550.50:FF:000058">
    <property type="entry name" value="Hexosyltransferase"/>
    <property type="match status" value="1"/>
</dbReference>
<dbReference type="GeneID" id="6748917"/>
<dbReference type="RefSeq" id="XP_002108499.1">
    <property type="nucleotide sequence ID" value="XM_002108463.1"/>
</dbReference>
<keyword evidence="6" id="KW-0735">Signal-anchor</keyword>
<dbReference type="GO" id="GO:0016758">
    <property type="term" value="F:hexosyltransferase activity"/>
    <property type="evidence" value="ECO:0007669"/>
    <property type="project" value="InterPro"/>
</dbReference>